<reference evidence="1" key="1">
    <citation type="submission" date="2023-10" db="EMBL/GenBank/DDBJ databases">
        <authorList>
            <person name="Chen Y."/>
            <person name="Shah S."/>
            <person name="Dougan E. K."/>
            <person name="Thang M."/>
            <person name="Chan C."/>
        </authorList>
    </citation>
    <scope>NUCLEOTIDE SEQUENCE [LARGE SCALE GENOMIC DNA]</scope>
</reference>
<evidence type="ECO:0000313" key="1">
    <source>
        <dbReference type="EMBL" id="CAK0881804.1"/>
    </source>
</evidence>
<organism evidence="1 2">
    <name type="scientific">Prorocentrum cordatum</name>
    <dbReference type="NCBI Taxonomy" id="2364126"/>
    <lineage>
        <taxon>Eukaryota</taxon>
        <taxon>Sar</taxon>
        <taxon>Alveolata</taxon>
        <taxon>Dinophyceae</taxon>
        <taxon>Prorocentrales</taxon>
        <taxon>Prorocentraceae</taxon>
        <taxon>Prorocentrum</taxon>
    </lineage>
</organism>
<comment type="caution">
    <text evidence="1">The sequence shown here is derived from an EMBL/GenBank/DDBJ whole genome shotgun (WGS) entry which is preliminary data.</text>
</comment>
<name>A0ABN9W6N2_9DINO</name>
<proteinExistence type="predicted"/>
<dbReference type="Proteomes" id="UP001189429">
    <property type="component" value="Unassembled WGS sequence"/>
</dbReference>
<gene>
    <name evidence="1" type="ORF">PCOR1329_LOCUS64522</name>
</gene>
<evidence type="ECO:0000313" key="2">
    <source>
        <dbReference type="Proteomes" id="UP001189429"/>
    </source>
</evidence>
<accession>A0ABN9W6N2</accession>
<protein>
    <submittedName>
        <fullName evidence="1">Uncharacterized protein</fullName>
    </submittedName>
</protein>
<sequence length="162" mass="17289">MTFVLSFAVGPLYTLWDFMKGTLCTALASLIVQKPNFTQFGELADYVYCTYCSALYLERVAHDRGRHGEADEPEPDEDLEPCLHEASASGTCPWQCAAFLLLFTGLPCLAAALVDRSSAALGYPCPAVVGFLPLRACAAAPGASGTEHGGAGLWRLAELLPE</sequence>
<keyword evidence="2" id="KW-1185">Reference proteome</keyword>
<dbReference type="EMBL" id="CAUYUJ010018229">
    <property type="protein sequence ID" value="CAK0881804.1"/>
    <property type="molecule type" value="Genomic_DNA"/>
</dbReference>